<comment type="caution">
    <text evidence="1">The sequence shown here is derived from an EMBL/GenBank/DDBJ whole genome shotgun (WGS) entry which is preliminary data.</text>
</comment>
<sequence length="145" mass="16835">MKTVRLTRQSAKKEQRNRQYVSLRQLMVYQHSSPNDCQVPEHGHGLSVQVPEDDVIEIALVVLGEYRSRSFVAGFIDACVLCGDKSSYRGPNFHRFKEQMHRDTTVSYATSTMDAMIHTMTIGSWKKAERFLIRDRWFRSSSWCS</sequence>
<organism evidence="1 2">
    <name type="scientific">Peronosclerospora sorghi</name>
    <dbReference type="NCBI Taxonomy" id="230839"/>
    <lineage>
        <taxon>Eukaryota</taxon>
        <taxon>Sar</taxon>
        <taxon>Stramenopiles</taxon>
        <taxon>Oomycota</taxon>
        <taxon>Peronosporomycetes</taxon>
        <taxon>Peronosporales</taxon>
        <taxon>Peronosporaceae</taxon>
        <taxon>Peronosclerospora</taxon>
    </lineage>
</organism>
<evidence type="ECO:0000313" key="1">
    <source>
        <dbReference type="EMBL" id="KAI9918595.1"/>
    </source>
</evidence>
<gene>
    <name evidence="1" type="ORF">PsorP6_011502</name>
</gene>
<name>A0ACC0WIA5_9STRA</name>
<protein>
    <submittedName>
        <fullName evidence="1">Uncharacterized protein</fullName>
    </submittedName>
</protein>
<dbReference type="EMBL" id="CM047591">
    <property type="protein sequence ID" value="KAI9918595.1"/>
    <property type="molecule type" value="Genomic_DNA"/>
</dbReference>
<dbReference type="Proteomes" id="UP001163321">
    <property type="component" value="Chromosome 12"/>
</dbReference>
<proteinExistence type="predicted"/>
<keyword evidence="2" id="KW-1185">Reference proteome</keyword>
<reference evidence="1 2" key="1">
    <citation type="journal article" date="2022" name="bioRxiv">
        <title>The genome of the oomycete Peronosclerospora sorghi, a cosmopolitan pathogen of maize and sorghum, is inflated with dispersed pseudogenes.</title>
        <authorList>
            <person name="Fletcher K."/>
            <person name="Martin F."/>
            <person name="Isakeit T."/>
            <person name="Cavanaugh K."/>
            <person name="Magill C."/>
            <person name="Michelmore R."/>
        </authorList>
    </citation>
    <scope>NUCLEOTIDE SEQUENCE [LARGE SCALE GENOMIC DNA]</scope>
    <source>
        <strain evidence="1">P6</strain>
    </source>
</reference>
<accession>A0ACC0WIA5</accession>
<evidence type="ECO:0000313" key="2">
    <source>
        <dbReference type="Proteomes" id="UP001163321"/>
    </source>
</evidence>